<sequence length="449" mass="48998">MKSIRIGAGAGYAGDRIEPAVELMEKGNIDYIVFECLAERTIAIAQQEKMKDPTKGYNGLLPERMRRILKLTKEKNIKVITNMGAANTKAAVEVTKNIAKELGITGLKIAGILGDDIYDSIDKYKDNEILELGCKLKDLDGEILSSNVYLGAESIVEALENGADIIITGRVADPALFMAPIIYEFKWSLEDKFKMGQAVLAGHLLECAGQVTGGYYADPGYKDVENLHLLGFPIVEIDETGEFIVTKVKGSGGKVSSATCKEQMLYEIHDPSAYFTPDIVADFSKVTFEDIEDDVVKVTGASSKHQPETLKVSIGYKDCFIGEGEISYGGTNAINRAKLAADIVEKRLKLIGANIEEYRVDYIGYNSLYKDSISSPIKPESFSEIRLRISGRTKERKDAVLIGNEVEALYTNGPAGGGGATKAVSEVISICSIFIPRDAVDVRVIYEEV</sequence>
<dbReference type="EMBL" id="FQZS01000003">
    <property type="protein sequence ID" value="SHI43136.1"/>
    <property type="molecule type" value="Genomic_DNA"/>
</dbReference>
<dbReference type="STRING" id="1122184.SAMN02745176_00246"/>
<feature type="domain" description="Acyclic terpene utilisation N-terminal" evidence="1">
    <location>
        <begin position="4"/>
        <end position="444"/>
    </location>
</feature>
<evidence type="ECO:0000313" key="3">
    <source>
        <dbReference type="Proteomes" id="UP000184442"/>
    </source>
</evidence>
<keyword evidence="3" id="KW-1185">Reference proteome</keyword>
<protein>
    <recommendedName>
        <fullName evidence="1">Acyclic terpene utilisation N-terminal domain-containing protein</fullName>
    </recommendedName>
</protein>
<name>A0A1M6B353_9FIRM</name>
<evidence type="ECO:0000259" key="1">
    <source>
        <dbReference type="Pfam" id="PF07287"/>
    </source>
</evidence>
<dbReference type="InterPro" id="IPR010839">
    <property type="entry name" value="AtuA_N"/>
</dbReference>
<dbReference type="Proteomes" id="UP000184442">
    <property type="component" value="Unassembled WGS sequence"/>
</dbReference>
<reference evidence="2 3" key="1">
    <citation type="submission" date="2016-11" db="EMBL/GenBank/DDBJ databases">
        <authorList>
            <person name="Jaros S."/>
            <person name="Januszkiewicz K."/>
            <person name="Wedrychowicz H."/>
        </authorList>
    </citation>
    <scope>NUCLEOTIDE SEQUENCE [LARGE SCALE GENOMIC DNA]</scope>
    <source>
        <strain evidence="2 3">DSM 19022</strain>
    </source>
</reference>
<organism evidence="2 3">
    <name type="scientific">Lutispora thermophila DSM 19022</name>
    <dbReference type="NCBI Taxonomy" id="1122184"/>
    <lineage>
        <taxon>Bacteria</taxon>
        <taxon>Bacillati</taxon>
        <taxon>Bacillota</taxon>
        <taxon>Clostridia</taxon>
        <taxon>Lutisporales</taxon>
        <taxon>Lutisporaceae</taxon>
        <taxon>Lutispora</taxon>
    </lineage>
</organism>
<dbReference type="AlphaFoldDB" id="A0A1M6B353"/>
<proteinExistence type="predicted"/>
<dbReference type="RefSeq" id="WP_073023649.1">
    <property type="nucleotide sequence ID" value="NZ_FQZS01000003.1"/>
</dbReference>
<accession>A0A1M6B353</accession>
<evidence type="ECO:0000313" key="2">
    <source>
        <dbReference type="EMBL" id="SHI43136.1"/>
    </source>
</evidence>
<dbReference type="PANTHER" id="PTHR47472">
    <property type="entry name" value="PROPIONYL-COA CARBOXYLASE"/>
    <property type="match status" value="1"/>
</dbReference>
<dbReference type="Pfam" id="PF07287">
    <property type="entry name" value="AtuA"/>
    <property type="match status" value="1"/>
</dbReference>
<dbReference type="PANTHER" id="PTHR47472:SF1">
    <property type="entry name" value="DUF1446-DOMAIN-CONTAINING PROTEIN"/>
    <property type="match status" value="1"/>
</dbReference>
<dbReference type="OrthoDB" id="9763456at2"/>
<gene>
    <name evidence="2" type="ORF">SAMN02745176_00246</name>
</gene>